<organism evidence="1 2">
    <name type="scientific">Escherichia coli</name>
    <dbReference type="NCBI Taxonomy" id="562"/>
    <lineage>
        <taxon>Bacteria</taxon>
        <taxon>Pseudomonadati</taxon>
        <taxon>Pseudomonadota</taxon>
        <taxon>Gammaproteobacteria</taxon>
        <taxon>Enterobacterales</taxon>
        <taxon>Enterobacteriaceae</taxon>
        <taxon>Escherichia</taxon>
    </lineage>
</organism>
<dbReference type="EMBL" id="UGAB01000002">
    <property type="protein sequence ID" value="STF45233.1"/>
    <property type="molecule type" value="Genomic_DNA"/>
</dbReference>
<sequence length="68" mass="7467">MTHTLNPVITVTVSGPVGSGKSYVLARIEEMVKQELGNSVIVDAADVENERRMNGEDLTTWQKPRVAQ</sequence>
<reference evidence="1 2" key="1">
    <citation type="submission" date="2018-06" db="EMBL/GenBank/DDBJ databases">
        <authorList>
            <consortium name="Pathogen Informatics"/>
            <person name="Doyle S."/>
        </authorList>
    </citation>
    <scope>NUCLEOTIDE SEQUENCE [LARGE SCALE GENOMIC DNA]</scope>
    <source>
        <strain evidence="1 2">NCTC7928</strain>
    </source>
</reference>
<evidence type="ECO:0000313" key="1">
    <source>
        <dbReference type="EMBL" id="STF45233.1"/>
    </source>
</evidence>
<proteinExistence type="predicted"/>
<gene>
    <name evidence="1" type="ORF">NCTC7928_06001</name>
</gene>
<dbReference type="Proteomes" id="UP000254877">
    <property type="component" value="Unassembled WGS sequence"/>
</dbReference>
<accession>A0A376LLW1</accession>
<evidence type="ECO:0000313" key="2">
    <source>
        <dbReference type="Proteomes" id="UP000254877"/>
    </source>
</evidence>
<dbReference type="InterPro" id="IPR027417">
    <property type="entry name" value="P-loop_NTPase"/>
</dbReference>
<protein>
    <submittedName>
        <fullName evidence="1">Putative ABC transporter ATPase</fullName>
    </submittedName>
</protein>
<dbReference type="SUPFAM" id="SSF52540">
    <property type="entry name" value="P-loop containing nucleoside triphosphate hydrolases"/>
    <property type="match status" value="1"/>
</dbReference>
<dbReference type="AlphaFoldDB" id="A0A376LLW1"/>
<name>A0A376LLW1_ECOLX</name>